<evidence type="ECO:0000256" key="4">
    <source>
        <dbReference type="ARBA" id="ARBA00022563"/>
    </source>
</evidence>
<evidence type="ECO:0000313" key="9">
    <source>
        <dbReference type="Proteomes" id="UP000675664"/>
    </source>
</evidence>
<dbReference type="RefSeq" id="WP_227017404.1">
    <property type="nucleotide sequence ID" value="NZ_JAGSND010000002.1"/>
</dbReference>
<evidence type="ECO:0000256" key="5">
    <source>
        <dbReference type="ARBA" id="ARBA00022857"/>
    </source>
</evidence>
<keyword evidence="9" id="KW-1185">Reference proteome</keyword>
<dbReference type="UniPathway" id="UPA00077">
    <property type="reaction ID" value="UER00158"/>
</dbReference>
<dbReference type="AlphaFoldDB" id="A0A8J8B147"/>
<dbReference type="PROSITE" id="PS51330">
    <property type="entry name" value="DHFR_2"/>
    <property type="match status" value="1"/>
</dbReference>
<evidence type="ECO:0000313" key="8">
    <source>
        <dbReference type="EMBL" id="MBR0597281.1"/>
    </source>
</evidence>
<dbReference type="EMBL" id="JAGSND010000002">
    <property type="protein sequence ID" value="MBR0597281.1"/>
    <property type="molecule type" value="Genomic_DNA"/>
</dbReference>
<dbReference type="PRINTS" id="PR00070">
    <property type="entry name" value="DHFR"/>
</dbReference>
<dbReference type="GO" id="GO:0004146">
    <property type="term" value="F:dihydrofolate reductase activity"/>
    <property type="evidence" value="ECO:0007669"/>
    <property type="project" value="UniProtKB-EC"/>
</dbReference>
<dbReference type="GO" id="GO:0046654">
    <property type="term" value="P:tetrahydrofolate biosynthetic process"/>
    <property type="evidence" value="ECO:0007669"/>
    <property type="project" value="UniProtKB-UniPathway"/>
</dbReference>
<dbReference type="PANTHER" id="PTHR48069">
    <property type="entry name" value="DIHYDROFOLATE REDUCTASE"/>
    <property type="match status" value="1"/>
</dbReference>
<organism evidence="8 9">
    <name type="scientific">Sinanaerobacter chloroacetimidivorans</name>
    <dbReference type="NCBI Taxonomy" id="2818044"/>
    <lineage>
        <taxon>Bacteria</taxon>
        <taxon>Bacillati</taxon>
        <taxon>Bacillota</taxon>
        <taxon>Clostridia</taxon>
        <taxon>Peptostreptococcales</taxon>
        <taxon>Anaerovoracaceae</taxon>
        <taxon>Sinanaerobacter</taxon>
    </lineage>
</organism>
<name>A0A8J8B147_9FIRM</name>
<keyword evidence="5" id="KW-0521">NADP</keyword>
<keyword evidence="6" id="KW-0560">Oxidoreductase</keyword>
<sequence length="161" mass="18494">MKAIVAVDQNWGIGKDGGLLTYLPGDLKYFKEKTLGKVVVMGRETLESLPGKKPLKDRTNIVLTRNPDYQADCLICRSMGELFKTLESFNMEDVFIIGGETVYRQFLPYCNELFVTKIEAAFEADKHFENLDLRPDLEVVAVSEPRLENGLTYRFTEYRRK</sequence>
<feature type="domain" description="DHFR" evidence="7">
    <location>
        <begin position="1"/>
        <end position="160"/>
    </location>
</feature>
<comment type="similarity">
    <text evidence="2">Belongs to the dihydrofolate reductase family.</text>
</comment>
<accession>A0A8J8B147</accession>
<reference evidence="8" key="2">
    <citation type="submission" date="2021-04" db="EMBL/GenBank/DDBJ databases">
        <authorList>
            <person name="Liu J."/>
        </authorList>
    </citation>
    <scope>NUCLEOTIDE SEQUENCE</scope>
    <source>
        <strain evidence="8">BAD-6</strain>
    </source>
</reference>
<keyword evidence="4" id="KW-0554">One-carbon metabolism</keyword>
<dbReference type="InterPro" id="IPR001796">
    <property type="entry name" value="DHFR_dom"/>
</dbReference>
<dbReference type="GO" id="GO:0050661">
    <property type="term" value="F:NADP binding"/>
    <property type="evidence" value="ECO:0007669"/>
    <property type="project" value="InterPro"/>
</dbReference>
<dbReference type="GO" id="GO:0006730">
    <property type="term" value="P:one-carbon metabolic process"/>
    <property type="evidence" value="ECO:0007669"/>
    <property type="project" value="UniProtKB-KW"/>
</dbReference>
<protein>
    <recommendedName>
        <fullName evidence="3">dihydrofolate reductase</fullName>
        <ecNumber evidence="3">1.5.1.3</ecNumber>
    </recommendedName>
</protein>
<dbReference type="EC" id="1.5.1.3" evidence="3"/>
<evidence type="ECO:0000256" key="1">
    <source>
        <dbReference type="ARBA" id="ARBA00004903"/>
    </source>
</evidence>
<proteinExistence type="inferred from homology"/>
<dbReference type="GO" id="GO:0046655">
    <property type="term" value="P:folic acid metabolic process"/>
    <property type="evidence" value="ECO:0007669"/>
    <property type="project" value="TreeGrafter"/>
</dbReference>
<evidence type="ECO:0000256" key="2">
    <source>
        <dbReference type="ARBA" id="ARBA00009539"/>
    </source>
</evidence>
<evidence type="ECO:0000256" key="6">
    <source>
        <dbReference type="ARBA" id="ARBA00023002"/>
    </source>
</evidence>
<gene>
    <name evidence="8" type="ORF">KCX82_05320</name>
</gene>
<dbReference type="Pfam" id="PF00186">
    <property type="entry name" value="DHFR_1"/>
    <property type="match status" value="1"/>
</dbReference>
<dbReference type="SUPFAM" id="SSF53597">
    <property type="entry name" value="Dihydrofolate reductase-like"/>
    <property type="match status" value="1"/>
</dbReference>
<dbReference type="Gene3D" id="3.40.430.10">
    <property type="entry name" value="Dihydrofolate Reductase, subunit A"/>
    <property type="match status" value="1"/>
</dbReference>
<dbReference type="InterPro" id="IPR024072">
    <property type="entry name" value="DHFR-like_dom_sf"/>
</dbReference>
<comment type="pathway">
    <text evidence="1">Cofactor biosynthesis; tetrahydrofolate biosynthesis; 5,6,7,8-tetrahydrofolate from 7,8-dihydrofolate: step 1/1.</text>
</comment>
<comment type="caution">
    <text evidence="8">The sequence shown here is derived from an EMBL/GenBank/DDBJ whole genome shotgun (WGS) entry which is preliminary data.</text>
</comment>
<reference evidence="8" key="1">
    <citation type="submission" date="2021-04" db="EMBL/GenBank/DDBJ databases">
        <title>Sinoanaerobacter chloroacetimidivorans sp. nov., an obligate anaerobic bacterium isolated from anaerobic sludge.</title>
        <authorList>
            <person name="Bao Y."/>
        </authorList>
    </citation>
    <scope>NUCLEOTIDE SEQUENCE</scope>
    <source>
        <strain evidence="8">BAD-6</strain>
    </source>
</reference>
<dbReference type="CDD" id="cd00209">
    <property type="entry name" value="DHFR"/>
    <property type="match status" value="1"/>
</dbReference>
<dbReference type="GO" id="GO:0046452">
    <property type="term" value="P:dihydrofolate metabolic process"/>
    <property type="evidence" value="ECO:0007669"/>
    <property type="project" value="TreeGrafter"/>
</dbReference>
<evidence type="ECO:0000259" key="7">
    <source>
        <dbReference type="PROSITE" id="PS51330"/>
    </source>
</evidence>
<dbReference type="InterPro" id="IPR012259">
    <property type="entry name" value="DHFR"/>
</dbReference>
<dbReference type="Proteomes" id="UP000675664">
    <property type="component" value="Unassembled WGS sequence"/>
</dbReference>
<evidence type="ECO:0000256" key="3">
    <source>
        <dbReference type="ARBA" id="ARBA00012856"/>
    </source>
</evidence>
<dbReference type="PANTHER" id="PTHR48069:SF3">
    <property type="entry name" value="DIHYDROFOLATE REDUCTASE"/>
    <property type="match status" value="1"/>
</dbReference>